<dbReference type="EMBL" id="JAEPES010000002">
    <property type="protein sequence ID" value="MBK4347588.1"/>
    <property type="molecule type" value="Genomic_DNA"/>
</dbReference>
<reference evidence="2" key="1">
    <citation type="submission" date="2021-01" db="EMBL/GenBank/DDBJ databases">
        <title>Lacisediminihabitans sp. nov. strain G11-30, isolated from Antarctic Soil.</title>
        <authorList>
            <person name="Li J."/>
        </authorList>
    </citation>
    <scope>NUCLEOTIDE SEQUENCE</scope>
    <source>
        <strain evidence="2">G11-30</strain>
    </source>
</reference>
<dbReference type="AlphaFoldDB" id="A0A934SRA0"/>
<evidence type="ECO:0000313" key="3">
    <source>
        <dbReference type="Proteomes" id="UP000636458"/>
    </source>
</evidence>
<comment type="similarity">
    <text evidence="1">Belongs to the UPF0098 family.</text>
</comment>
<dbReference type="InterPro" id="IPR008914">
    <property type="entry name" value="PEBP"/>
</dbReference>
<dbReference type="Pfam" id="PF01161">
    <property type="entry name" value="PBP"/>
    <property type="match status" value="1"/>
</dbReference>
<keyword evidence="3" id="KW-1185">Reference proteome</keyword>
<dbReference type="InterPro" id="IPR005247">
    <property type="entry name" value="YbhB_YbcL/LppC-like"/>
</dbReference>
<organism evidence="2 3">
    <name type="scientific">Lacisediminihabitans changchengi</name>
    <dbReference type="NCBI Taxonomy" id="2787634"/>
    <lineage>
        <taxon>Bacteria</taxon>
        <taxon>Bacillati</taxon>
        <taxon>Actinomycetota</taxon>
        <taxon>Actinomycetes</taxon>
        <taxon>Micrococcales</taxon>
        <taxon>Microbacteriaceae</taxon>
        <taxon>Lacisediminihabitans</taxon>
    </lineage>
</organism>
<evidence type="ECO:0000313" key="2">
    <source>
        <dbReference type="EMBL" id="MBK4347588.1"/>
    </source>
</evidence>
<dbReference type="PANTHER" id="PTHR30289">
    <property type="entry name" value="UNCHARACTERIZED PROTEIN YBCL-RELATED"/>
    <property type="match status" value="1"/>
</dbReference>
<dbReference type="NCBIfam" id="TIGR00481">
    <property type="entry name" value="YbhB/YbcL family Raf kinase inhibitor-like protein"/>
    <property type="match status" value="1"/>
</dbReference>
<evidence type="ECO:0000256" key="1">
    <source>
        <dbReference type="ARBA" id="ARBA00007120"/>
    </source>
</evidence>
<proteinExistence type="inferred from homology"/>
<dbReference type="CDD" id="cd00865">
    <property type="entry name" value="PEBP_bact_arch"/>
    <property type="match status" value="1"/>
</dbReference>
<dbReference type="RefSeq" id="WP_200555986.1">
    <property type="nucleotide sequence ID" value="NZ_JAEPES010000002.1"/>
</dbReference>
<sequence length="171" mass="17733">MVNDPHWRLPDVPRFTLESADFVQNGPLPATARADGGGISPELHWSGAPDGTQSFVLTVYDPDAPTGSGFWHWAVRDIPAGTTELPAGAGTDGTLPDGAITSANEMRADEYAGAAPPPGHGAHRYFFTLSALDVATLDVPDGATPAVLGFVMRDNVIARATLVGTAETPAA</sequence>
<dbReference type="PANTHER" id="PTHR30289:SF1">
    <property type="entry name" value="PEBP (PHOSPHATIDYLETHANOLAMINE-BINDING PROTEIN) FAMILY PROTEIN"/>
    <property type="match status" value="1"/>
</dbReference>
<dbReference type="InterPro" id="IPR036610">
    <property type="entry name" value="PEBP-like_sf"/>
</dbReference>
<comment type="caution">
    <text evidence="2">The sequence shown here is derived from an EMBL/GenBank/DDBJ whole genome shotgun (WGS) entry which is preliminary data.</text>
</comment>
<dbReference type="Proteomes" id="UP000636458">
    <property type="component" value="Unassembled WGS sequence"/>
</dbReference>
<dbReference type="Gene3D" id="3.90.280.10">
    <property type="entry name" value="PEBP-like"/>
    <property type="match status" value="1"/>
</dbReference>
<accession>A0A934SRA0</accession>
<dbReference type="SUPFAM" id="SSF49777">
    <property type="entry name" value="PEBP-like"/>
    <property type="match status" value="1"/>
</dbReference>
<name>A0A934SRA0_9MICO</name>
<gene>
    <name evidence="2" type="ORF">IV501_08075</name>
</gene>
<protein>
    <submittedName>
        <fullName evidence="2">YbhB/YbcL family Raf kinase inhibitor-like protein</fullName>
    </submittedName>
</protein>